<dbReference type="HOGENOM" id="CLU_2160101_0_0_1"/>
<organism evidence="2">
    <name type="scientific">Talaromyces marneffei PM1</name>
    <dbReference type="NCBI Taxonomy" id="1077442"/>
    <lineage>
        <taxon>Eukaryota</taxon>
        <taxon>Fungi</taxon>
        <taxon>Dikarya</taxon>
        <taxon>Ascomycota</taxon>
        <taxon>Pezizomycotina</taxon>
        <taxon>Eurotiomycetes</taxon>
        <taxon>Eurotiomycetidae</taxon>
        <taxon>Eurotiales</taxon>
        <taxon>Trichocomaceae</taxon>
        <taxon>Talaromyces</taxon>
        <taxon>Talaromyces sect. Talaromyces</taxon>
    </lineage>
</organism>
<sequence length="111" mass="12136">MAHRRQSRSLDMPRWSGWSGRGTTGCGESKYIRWHNNASLSRGKVAVNNTSWVSARTMHPAAPSASGTVWNSRSPRIPASPIQSMLHRRDVAIPFHTGDAQGLASLLEIGT</sequence>
<proteinExistence type="predicted"/>
<feature type="region of interest" description="Disordered" evidence="1">
    <location>
        <begin position="58"/>
        <end position="77"/>
    </location>
</feature>
<reference key="1">
    <citation type="journal article" date="2014" name="PLoS Genet.">
        <title>Signature Gene Expression Reveals Novel Clues to the Molecular Mechanisms of Dimorphic Transition in Penicillium marneffei.</title>
        <authorList>
            <person name="Yang E."/>
            <person name="Wang G."/>
            <person name="Cai J."/>
            <person name="Woo P.C."/>
            <person name="Lau S.K."/>
            <person name="Yuen K.-Y."/>
            <person name="Chow W.-N."/>
            <person name="Lin X."/>
        </authorList>
    </citation>
    <scope>NUCLEOTIDE SEQUENCE [LARGE SCALE GENOMIC DNA]</scope>
    <source>
        <strain>PM1</strain>
    </source>
</reference>
<protein>
    <submittedName>
        <fullName evidence="2">Filamin-C</fullName>
    </submittedName>
</protein>
<accession>A0A093ULA1</accession>
<reference evidence="2" key="2">
    <citation type="journal article" date="2014" name="PLoS Genet.">
        <title>Signature gene expression reveals novel clues to the molecular mechanisms of dimorphic transition in Penicillium marneffei.</title>
        <authorList>
            <person name="Yang E."/>
            <person name="Wang G."/>
            <person name="Cai J."/>
            <person name="Woo P.C."/>
            <person name="Lau S.K."/>
            <person name="Yuen K.-Y."/>
            <person name="Chow W.-N."/>
            <person name="Lin X."/>
        </authorList>
    </citation>
    <scope>NUCLEOTIDE SEQUENCE</scope>
    <source>
        <strain evidence="2">PM1</strain>
    </source>
</reference>
<feature type="region of interest" description="Disordered" evidence="1">
    <location>
        <begin position="1"/>
        <end position="26"/>
    </location>
</feature>
<feature type="compositionally biased region" description="Polar residues" evidence="1">
    <location>
        <begin position="65"/>
        <end position="74"/>
    </location>
</feature>
<evidence type="ECO:0000256" key="1">
    <source>
        <dbReference type="SAM" id="MobiDB-lite"/>
    </source>
</evidence>
<dbReference type="EMBL" id="JPOX01000124">
    <property type="protein sequence ID" value="KFX40725.1"/>
    <property type="molecule type" value="Genomic_DNA"/>
</dbReference>
<comment type="caution">
    <text evidence="2">The sequence shown here is derived from an EMBL/GenBank/DDBJ whole genome shotgun (WGS) entry which is preliminary data.</text>
</comment>
<gene>
    <name evidence="2" type="ORF">GQ26_1240020</name>
</gene>
<evidence type="ECO:0000313" key="2">
    <source>
        <dbReference type="EMBL" id="KFX40725.1"/>
    </source>
</evidence>
<dbReference type="AlphaFoldDB" id="A0A093ULA1"/>
<name>A0A093ULA1_TALMA</name>